<reference evidence="2" key="1">
    <citation type="submission" date="2022-12" db="EMBL/GenBank/DDBJ databases">
        <title>Chromosome-level genome assembly of the bean flower thrips Megalurothrips usitatus.</title>
        <authorList>
            <person name="Ma L."/>
            <person name="Liu Q."/>
            <person name="Li H."/>
            <person name="Cai W."/>
        </authorList>
    </citation>
    <scope>NUCLEOTIDE SEQUENCE</scope>
    <source>
        <strain evidence="2">Cailab_2022a</strain>
    </source>
</reference>
<dbReference type="EMBL" id="JAPTSV010000002">
    <property type="protein sequence ID" value="KAJ1530679.1"/>
    <property type="molecule type" value="Genomic_DNA"/>
</dbReference>
<feature type="region of interest" description="Disordered" evidence="1">
    <location>
        <begin position="14"/>
        <end position="42"/>
    </location>
</feature>
<evidence type="ECO:0000313" key="3">
    <source>
        <dbReference type="Proteomes" id="UP001075354"/>
    </source>
</evidence>
<dbReference type="AlphaFoldDB" id="A0AAV7XVU2"/>
<proteinExistence type="predicted"/>
<sequence length="62" mass="6729">MVWIMSCSRPCLNLVPGGPEDEEPPRAPEPPDDEPPAPLPPPTLVVLDVVGFACCNKRRGHQ</sequence>
<protein>
    <submittedName>
        <fullName evidence="2">Uncharacterized protein</fullName>
    </submittedName>
</protein>
<evidence type="ECO:0000313" key="2">
    <source>
        <dbReference type="EMBL" id="KAJ1530679.1"/>
    </source>
</evidence>
<name>A0AAV7XVU2_9NEOP</name>
<keyword evidence="3" id="KW-1185">Reference proteome</keyword>
<gene>
    <name evidence="2" type="ORF">ONE63_005546</name>
</gene>
<accession>A0AAV7XVU2</accession>
<comment type="caution">
    <text evidence="2">The sequence shown here is derived from an EMBL/GenBank/DDBJ whole genome shotgun (WGS) entry which is preliminary data.</text>
</comment>
<organism evidence="2 3">
    <name type="scientific">Megalurothrips usitatus</name>
    <name type="common">bean blossom thrips</name>
    <dbReference type="NCBI Taxonomy" id="439358"/>
    <lineage>
        <taxon>Eukaryota</taxon>
        <taxon>Metazoa</taxon>
        <taxon>Ecdysozoa</taxon>
        <taxon>Arthropoda</taxon>
        <taxon>Hexapoda</taxon>
        <taxon>Insecta</taxon>
        <taxon>Pterygota</taxon>
        <taxon>Neoptera</taxon>
        <taxon>Paraneoptera</taxon>
        <taxon>Thysanoptera</taxon>
        <taxon>Terebrantia</taxon>
        <taxon>Thripoidea</taxon>
        <taxon>Thripidae</taxon>
        <taxon>Megalurothrips</taxon>
    </lineage>
</organism>
<evidence type="ECO:0000256" key="1">
    <source>
        <dbReference type="SAM" id="MobiDB-lite"/>
    </source>
</evidence>
<dbReference type="Proteomes" id="UP001075354">
    <property type="component" value="Chromosome 2"/>
</dbReference>